<dbReference type="Pfam" id="PF00440">
    <property type="entry name" value="TetR_N"/>
    <property type="match status" value="1"/>
</dbReference>
<name>I1XLW1_METNJ</name>
<dbReference type="PATRIC" id="fig|754476.3.peg.2540"/>
<dbReference type="InterPro" id="IPR036271">
    <property type="entry name" value="Tet_transcr_reg_TetR-rel_C_sf"/>
</dbReference>
<sequence>MLNETIQFNNTKVITHEGLQLLDDRSIIDVISLADWSNMTRIETRQLLIQVGTEVIGKHGFNPTGLNTVLKMAGVPKGSFYYYFASKEEFGMAIIDEFAIAYDEKIAHFLSNSNIRPLKRIREYLEDGLATIREGKCKRGCLIGTLGQELSSQNETFRKRLDRVFEGWKKQFNQCLKQAVEQGELSESMDIEQLSEFILSGWQGAILRAKMNSSIIPLQAFIDIVFDHVLIPPKH</sequence>
<dbReference type="HOGENOM" id="CLU_069356_28_1_6"/>
<dbReference type="GO" id="GO:0003677">
    <property type="term" value="F:DNA binding"/>
    <property type="evidence" value="ECO:0007669"/>
    <property type="project" value="UniProtKB-UniRule"/>
</dbReference>
<dbReference type="Proteomes" id="UP000009144">
    <property type="component" value="Chromosome"/>
</dbReference>
<dbReference type="KEGG" id="mej:Q7A_2590"/>
<dbReference type="InterPro" id="IPR001647">
    <property type="entry name" value="HTH_TetR"/>
</dbReference>
<dbReference type="SUPFAM" id="SSF48498">
    <property type="entry name" value="Tetracyclin repressor-like, C-terminal domain"/>
    <property type="match status" value="1"/>
</dbReference>
<evidence type="ECO:0000259" key="5">
    <source>
        <dbReference type="PROSITE" id="PS50977"/>
    </source>
</evidence>
<dbReference type="PRINTS" id="PR00455">
    <property type="entry name" value="HTHTETR"/>
</dbReference>
<dbReference type="SUPFAM" id="SSF46689">
    <property type="entry name" value="Homeodomain-like"/>
    <property type="match status" value="1"/>
</dbReference>
<dbReference type="PANTHER" id="PTHR47506">
    <property type="entry name" value="TRANSCRIPTIONAL REGULATORY PROTEIN"/>
    <property type="match status" value="1"/>
</dbReference>
<organism evidence="6 7">
    <name type="scientific">Methylophaga nitratireducenticrescens</name>
    <dbReference type="NCBI Taxonomy" id="754476"/>
    <lineage>
        <taxon>Bacteria</taxon>
        <taxon>Pseudomonadati</taxon>
        <taxon>Pseudomonadota</taxon>
        <taxon>Gammaproteobacteria</taxon>
        <taxon>Thiotrichales</taxon>
        <taxon>Piscirickettsiaceae</taxon>
        <taxon>Methylophaga</taxon>
    </lineage>
</organism>
<feature type="DNA-binding region" description="H-T-H motif" evidence="4">
    <location>
        <begin position="65"/>
        <end position="84"/>
    </location>
</feature>
<dbReference type="Pfam" id="PF16925">
    <property type="entry name" value="TetR_C_13"/>
    <property type="match status" value="1"/>
</dbReference>
<keyword evidence="2 4" id="KW-0238">DNA-binding</keyword>
<dbReference type="AlphaFoldDB" id="I1XLW1"/>
<evidence type="ECO:0000256" key="4">
    <source>
        <dbReference type="PROSITE-ProRule" id="PRU00335"/>
    </source>
</evidence>
<evidence type="ECO:0000256" key="2">
    <source>
        <dbReference type="ARBA" id="ARBA00023125"/>
    </source>
</evidence>
<evidence type="ECO:0000256" key="1">
    <source>
        <dbReference type="ARBA" id="ARBA00023015"/>
    </source>
</evidence>
<keyword evidence="3" id="KW-0804">Transcription</keyword>
<protein>
    <submittedName>
        <fullName evidence="6">Transcriptional regulator</fullName>
    </submittedName>
</protein>
<reference evidence="6 7" key="2">
    <citation type="journal article" date="2013" name="Int. J. Syst. Evol. Microbiol.">
        <title>Methylophaga nitratireducenticrescens sp. nov. and Methylophaga frappieri sp. nov., isolated from the biofilm of the methanol-fed denitrification system treating the seawater at the Montreal Biodome.</title>
        <authorList>
            <person name="Villeneuve C."/>
            <person name="Martineau C."/>
            <person name="Mauffrey F."/>
            <person name="Villemur R."/>
        </authorList>
    </citation>
    <scope>NUCLEOTIDE SEQUENCE [LARGE SCALE GENOMIC DNA]</scope>
    <source>
        <strain evidence="6 7">JAM1</strain>
    </source>
</reference>
<dbReference type="PROSITE" id="PS50977">
    <property type="entry name" value="HTH_TETR_2"/>
    <property type="match status" value="1"/>
</dbReference>
<evidence type="ECO:0000313" key="7">
    <source>
        <dbReference type="Proteomes" id="UP000009144"/>
    </source>
</evidence>
<dbReference type="PANTHER" id="PTHR47506:SF6">
    <property type="entry name" value="HTH-TYPE TRANSCRIPTIONAL REPRESSOR NEMR"/>
    <property type="match status" value="1"/>
</dbReference>
<gene>
    <name evidence="6" type="ordered locus">Q7A_2590</name>
</gene>
<feature type="domain" description="HTH tetR-type" evidence="5">
    <location>
        <begin position="42"/>
        <end position="102"/>
    </location>
</feature>
<dbReference type="Gene3D" id="1.10.357.10">
    <property type="entry name" value="Tetracycline Repressor, domain 2"/>
    <property type="match status" value="1"/>
</dbReference>
<dbReference type="InterPro" id="IPR009057">
    <property type="entry name" value="Homeodomain-like_sf"/>
</dbReference>
<reference evidence="6 7" key="1">
    <citation type="journal article" date="2012" name="J. Bacteriol.">
        <title>Complete genome sequences of Methylophaga sp. strain JAM1 and Methylophaga sp. strain JAM7.</title>
        <authorList>
            <person name="Villeneuve C."/>
            <person name="Martineau C."/>
            <person name="Mauffrey F."/>
            <person name="Villemur R."/>
        </authorList>
    </citation>
    <scope>NUCLEOTIDE SEQUENCE [LARGE SCALE GENOMIC DNA]</scope>
    <source>
        <strain evidence="6 7">JAM1</strain>
    </source>
</reference>
<dbReference type="eggNOG" id="COG1309">
    <property type="taxonomic scope" value="Bacteria"/>
</dbReference>
<evidence type="ECO:0000313" key="6">
    <source>
        <dbReference type="EMBL" id="AFI85380.1"/>
    </source>
</evidence>
<keyword evidence="1" id="KW-0805">Transcription regulation</keyword>
<dbReference type="EMBL" id="CP003390">
    <property type="protein sequence ID" value="AFI85380.1"/>
    <property type="molecule type" value="Genomic_DNA"/>
</dbReference>
<keyword evidence="7" id="KW-1185">Reference proteome</keyword>
<evidence type="ECO:0000256" key="3">
    <source>
        <dbReference type="ARBA" id="ARBA00023163"/>
    </source>
</evidence>
<accession>I1XLW1</accession>
<proteinExistence type="predicted"/>
<dbReference type="InterPro" id="IPR011075">
    <property type="entry name" value="TetR_C"/>
</dbReference>
<dbReference type="STRING" id="754476.Q7A_2590"/>